<feature type="compositionally biased region" description="Polar residues" evidence="1">
    <location>
        <begin position="92"/>
        <end position="103"/>
    </location>
</feature>
<reference evidence="2" key="2">
    <citation type="journal article" date="2021" name="Genome Biol. Evol.">
        <title>Developing a high-quality reference genome for a parasitic bivalve with doubly uniparental inheritance (Bivalvia: Unionida).</title>
        <authorList>
            <person name="Smith C.H."/>
        </authorList>
    </citation>
    <scope>NUCLEOTIDE SEQUENCE</scope>
    <source>
        <strain evidence="2">CHS0354</strain>
        <tissue evidence="2">Mantle</tissue>
    </source>
</reference>
<feature type="compositionally biased region" description="Basic and acidic residues" evidence="1">
    <location>
        <begin position="104"/>
        <end position="119"/>
    </location>
</feature>
<feature type="non-terminal residue" evidence="2">
    <location>
        <position position="119"/>
    </location>
</feature>
<proteinExistence type="predicted"/>
<protein>
    <submittedName>
        <fullName evidence="2">Uncharacterized protein</fullName>
    </submittedName>
</protein>
<evidence type="ECO:0000313" key="3">
    <source>
        <dbReference type="Proteomes" id="UP001195483"/>
    </source>
</evidence>
<reference evidence="2" key="1">
    <citation type="journal article" date="2021" name="Genome Biol. Evol.">
        <title>A High-Quality Reference Genome for a Parasitic Bivalve with Doubly Uniparental Inheritance (Bivalvia: Unionida).</title>
        <authorList>
            <person name="Smith C.H."/>
        </authorList>
    </citation>
    <scope>NUCLEOTIDE SEQUENCE</scope>
    <source>
        <strain evidence="2">CHS0354</strain>
    </source>
</reference>
<comment type="caution">
    <text evidence="2">The sequence shown here is derived from an EMBL/GenBank/DDBJ whole genome shotgun (WGS) entry which is preliminary data.</text>
</comment>
<dbReference type="AlphaFoldDB" id="A0AAE0RUS6"/>
<sequence>SQQKNMRRLQELNAVYKQPLTFATRRHSDGVTGHRNPNQHLVRFTQKGKLLLPPSSDQEWKRERRLSKTEVLEPPIHILADDPSGTGKKALDTTTDDGQQADNRNLRQKLESCSKTRVI</sequence>
<evidence type="ECO:0000256" key="1">
    <source>
        <dbReference type="SAM" id="MobiDB-lite"/>
    </source>
</evidence>
<reference evidence="2" key="3">
    <citation type="submission" date="2023-05" db="EMBL/GenBank/DDBJ databases">
        <authorList>
            <person name="Smith C.H."/>
        </authorList>
    </citation>
    <scope>NUCLEOTIDE SEQUENCE</scope>
    <source>
        <strain evidence="2">CHS0354</strain>
        <tissue evidence="2">Mantle</tissue>
    </source>
</reference>
<evidence type="ECO:0000313" key="2">
    <source>
        <dbReference type="EMBL" id="KAK3579933.1"/>
    </source>
</evidence>
<feature type="region of interest" description="Disordered" evidence="1">
    <location>
        <begin position="52"/>
        <end position="119"/>
    </location>
</feature>
<dbReference type="Proteomes" id="UP001195483">
    <property type="component" value="Unassembled WGS sequence"/>
</dbReference>
<feature type="compositionally biased region" description="Basic and acidic residues" evidence="1">
    <location>
        <begin position="58"/>
        <end position="71"/>
    </location>
</feature>
<organism evidence="2 3">
    <name type="scientific">Potamilus streckersoni</name>
    <dbReference type="NCBI Taxonomy" id="2493646"/>
    <lineage>
        <taxon>Eukaryota</taxon>
        <taxon>Metazoa</taxon>
        <taxon>Spiralia</taxon>
        <taxon>Lophotrochozoa</taxon>
        <taxon>Mollusca</taxon>
        <taxon>Bivalvia</taxon>
        <taxon>Autobranchia</taxon>
        <taxon>Heteroconchia</taxon>
        <taxon>Palaeoheterodonta</taxon>
        <taxon>Unionida</taxon>
        <taxon>Unionoidea</taxon>
        <taxon>Unionidae</taxon>
        <taxon>Ambleminae</taxon>
        <taxon>Lampsilini</taxon>
        <taxon>Potamilus</taxon>
    </lineage>
</organism>
<gene>
    <name evidence="2" type="ORF">CHS0354_014044</name>
</gene>
<accession>A0AAE0RUS6</accession>
<keyword evidence="3" id="KW-1185">Reference proteome</keyword>
<dbReference type="EMBL" id="JAEAOA010000859">
    <property type="protein sequence ID" value="KAK3579933.1"/>
    <property type="molecule type" value="Genomic_DNA"/>
</dbReference>
<name>A0AAE0RUS6_9BIVA</name>